<feature type="signal peptide" evidence="8">
    <location>
        <begin position="1"/>
        <end position="24"/>
    </location>
</feature>
<proteinExistence type="inferred from homology"/>
<dbReference type="GO" id="GO:0042973">
    <property type="term" value="F:glucan endo-1,3-beta-D-glucosidase activity"/>
    <property type="evidence" value="ECO:0007669"/>
    <property type="project" value="TreeGrafter"/>
</dbReference>
<dbReference type="Proteomes" id="UP000290288">
    <property type="component" value="Unassembled WGS sequence"/>
</dbReference>
<evidence type="ECO:0000256" key="7">
    <source>
        <dbReference type="RuleBase" id="RU004335"/>
    </source>
</evidence>
<evidence type="ECO:0000256" key="3">
    <source>
        <dbReference type="ARBA" id="ARBA00022512"/>
    </source>
</evidence>
<evidence type="ECO:0000313" key="9">
    <source>
        <dbReference type="EMBL" id="RXW20531.1"/>
    </source>
</evidence>
<keyword evidence="3" id="KW-0134">Cell wall</keyword>
<dbReference type="GO" id="GO:0005975">
    <property type="term" value="P:carbohydrate metabolic process"/>
    <property type="evidence" value="ECO:0007669"/>
    <property type="project" value="InterPro"/>
</dbReference>
<dbReference type="OrthoDB" id="941679at2759"/>
<feature type="chain" id="PRO_5020894324" evidence="8">
    <location>
        <begin position="25"/>
        <end position="299"/>
    </location>
</feature>
<comment type="similarity">
    <text evidence="2 7">Belongs to the glycosyl hydrolase 17 family.</text>
</comment>
<dbReference type="SUPFAM" id="SSF51445">
    <property type="entry name" value="(Trans)glycosidases"/>
    <property type="match status" value="1"/>
</dbReference>
<reference evidence="9 10" key="1">
    <citation type="submission" date="2019-01" db="EMBL/GenBank/DDBJ databases">
        <title>Draft genome sequence of Psathyrella aberdarensis IHI B618.</title>
        <authorList>
            <person name="Buettner E."/>
            <person name="Kellner H."/>
        </authorList>
    </citation>
    <scope>NUCLEOTIDE SEQUENCE [LARGE SCALE GENOMIC DNA]</scope>
    <source>
        <strain evidence="9 10">IHI B618</strain>
    </source>
</reference>
<dbReference type="STRING" id="2316362.A0A4Q2DMJ7"/>
<dbReference type="GO" id="GO:0071555">
    <property type="term" value="P:cell wall organization"/>
    <property type="evidence" value="ECO:0007669"/>
    <property type="project" value="TreeGrafter"/>
</dbReference>
<evidence type="ECO:0000256" key="8">
    <source>
        <dbReference type="SAM" id="SignalP"/>
    </source>
</evidence>
<dbReference type="InterPro" id="IPR017853">
    <property type="entry name" value="GH"/>
</dbReference>
<protein>
    <submittedName>
        <fullName evidence="9">Uncharacterized protein</fullName>
    </submittedName>
</protein>
<keyword evidence="4" id="KW-0964">Secreted</keyword>
<dbReference type="GO" id="GO:0005576">
    <property type="term" value="C:extracellular region"/>
    <property type="evidence" value="ECO:0007669"/>
    <property type="project" value="TreeGrafter"/>
</dbReference>
<evidence type="ECO:0000256" key="4">
    <source>
        <dbReference type="ARBA" id="ARBA00022525"/>
    </source>
</evidence>
<keyword evidence="6" id="KW-0378">Hydrolase</keyword>
<evidence type="ECO:0000256" key="6">
    <source>
        <dbReference type="ARBA" id="ARBA00022801"/>
    </source>
</evidence>
<evidence type="ECO:0000256" key="2">
    <source>
        <dbReference type="ARBA" id="ARBA00008773"/>
    </source>
</evidence>
<comment type="caution">
    <text evidence="9">The sequence shown here is derived from an EMBL/GenBank/DDBJ whole genome shotgun (WGS) entry which is preliminary data.</text>
</comment>
<gene>
    <name evidence="9" type="ORF">EST38_g5338</name>
</gene>
<dbReference type="GO" id="GO:0009986">
    <property type="term" value="C:cell surface"/>
    <property type="evidence" value="ECO:0007669"/>
    <property type="project" value="TreeGrafter"/>
</dbReference>
<dbReference type="AlphaFoldDB" id="A0A4Q2DMJ7"/>
<dbReference type="InterPro" id="IPR000490">
    <property type="entry name" value="Glyco_hydro_17"/>
</dbReference>
<dbReference type="Pfam" id="PF00332">
    <property type="entry name" value="Glyco_hydro_17"/>
    <property type="match status" value="1"/>
</dbReference>
<dbReference type="InterPro" id="IPR050732">
    <property type="entry name" value="Beta-glucan_modifiers"/>
</dbReference>
<dbReference type="EMBL" id="SDEE01000145">
    <property type="protein sequence ID" value="RXW20531.1"/>
    <property type="molecule type" value="Genomic_DNA"/>
</dbReference>
<sequence length="299" mass="31460">MLSFKLISPTVLFPLLLLFGIAEAANRFHGIAAANSAPNGAYRCRTQAEWNSLASNARANGFQSIRIVGLDCNALDLASSAAAANGLTVMAGIWFSGTVAANMVQINNEVQVFRAAHGRWGAGRYKALTIGNEAADSAANVAAKVDDVRGYLRSIGINTPVATVHHWVAIRDNPGNLCRGDFVGANAHAFFDGNVAANAAGDFVFGTVVPALRNACPGKSIIITESGWPSRGATNGRAVPSVANERAALINLNCAASRDTSVQVYAFEADDQTWKGNDVERSFGIFGKITLNGDVFNNC</sequence>
<name>A0A4Q2DMJ7_9AGAR</name>
<organism evidence="9 10">
    <name type="scientific">Candolleomyces aberdarensis</name>
    <dbReference type="NCBI Taxonomy" id="2316362"/>
    <lineage>
        <taxon>Eukaryota</taxon>
        <taxon>Fungi</taxon>
        <taxon>Dikarya</taxon>
        <taxon>Basidiomycota</taxon>
        <taxon>Agaricomycotina</taxon>
        <taxon>Agaricomycetes</taxon>
        <taxon>Agaricomycetidae</taxon>
        <taxon>Agaricales</taxon>
        <taxon>Agaricineae</taxon>
        <taxon>Psathyrellaceae</taxon>
        <taxon>Candolleomyces</taxon>
    </lineage>
</organism>
<keyword evidence="5 8" id="KW-0732">Signal</keyword>
<accession>A0A4Q2DMJ7</accession>
<dbReference type="GO" id="GO:0009277">
    <property type="term" value="C:fungal-type cell wall"/>
    <property type="evidence" value="ECO:0007669"/>
    <property type="project" value="TreeGrafter"/>
</dbReference>
<evidence type="ECO:0000256" key="5">
    <source>
        <dbReference type="ARBA" id="ARBA00022729"/>
    </source>
</evidence>
<comment type="subcellular location">
    <subcellularLocation>
        <location evidence="1">Secreted</location>
        <location evidence="1">Cell wall</location>
    </subcellularLocation>
</comment>
<dbReference type="PANTHER" id="PTHR16631:SF14">
    <property type="entry name" value="FAMILY 17 GLUCOSIDASE SCW10-RELATED"/>
    <property type="match status" value="1"/>
</dbReference>
<evidence type="ECO:0000313" key="10">
    <source>
        <dbReference type="Proteomes" id="UP000290288"/>
    </source>
</evidence>
<evidence type="ECO:0000256" key="1">
    <source>
        <dbReference type="ARBA" id="ARBA00004191"/>
    </source>
</evidence>
<dbReference type="Gene3D" id="3.20.20.80">
    <property type="entry name" value="Glycosidases"/>
    <property type="match status" value="1"/>
</dbReference>
<dbReference type="PANTHER" id="PTHR16631">
    <property type="entry name" value="GLUCAN 1,3-BETA-GLUCOSIDASE"/>
    <property type="match status" value="1"/>
</dbReference>
<keyword evidence="10" id="KW-1185">Reference proteome</keyword>